<evidence type="ECO:0000313" key="2">
    <source>
        <dbReference type="Proteomes" id="UP001501729"/>
    </source>
</evidence>
<accession>A0AAV3UH13</accession>
<dbReference type="GeneID" id="68612623"/>
<keyword evidence="2" id="KW-1185">Reference proteome</keyword>
<name>A0AAV3UH13_9EURY</name>
<proteinExistence type="predicted"/>
<dbReference type="Proteomes" id="UP001501729">
    <property type="component" value="Unassembled WGS sequence"/>
</dbReference>
<evidence type="ECO:0000313" key="1">
    <source>
        <dbReference type="EMBL" id="GAA5048434.1"/>
    </source>
</evidence>
<reference evidence="1 2" key="1">
    <citation type="journal article" date="2019" name="Int. J. Syst. Evol. Microbiol.">
        <title>The Global Catalogue of Microorganisms (GCM) 10K type strain sequencing project: providing services to taxonomists for standard genome sequencing and annotation.</title>
        <authorList>
            <consortium name="The Broad Institute Genomics Platform"/>
            <consortium name="The Broad Institute Genome Sequencing Center for Infectious Disease"/>
            <person name="Wu L."/>
            <person name="Ma J."/>
        </authorList>
    </citation>
    <scope>NUCLEOTIDE SEQUENCE [LARGE SCALE GENOMIC DNA]</scope>
    <source>
        <strain evidence="1 2">JCM 17504</strain>
    </source>
</reference>
<protein>
    <submittedName>
        <fullName evidence="1">Uncharacterized protein</fullName>
    </submittedName>
</protein>
<gene>
    <name evidence="1" type="ORF">GCM10025751_20240</name>
</gene>
<dbReference type="EMBL" id="BAABKX010000001">
    <property type="protein sequence ID" value="GAA5048434.1"/>
    <property type="molecule type" value="Genomic_DNA"/>
</dbReference>
<dbReference type="AlphaFoldDB" id="A0AAV3UH13"/>
<organism evidence="1 2">
    <name type="scientific">Haladaptatus pallidirubidus</name>
    <dbReference type="NCBI Taxonomy" id="1008152"/>
    <lineage>
        <taxon>Archaea</taxon>
        <taxon>Methanobacteriati</taxon>
        <taxon>Methanobacteriota</taxon>
        <taxon>Stenosarchaea group</taxon>
        <taxon>Halobacteria</taxon>
        <taxon>Halobacteriales</taxon>
        <taxon>Haladaptataceae</taxon>
        <taxon>Haladaptatus</taxon>
    </lineage>
</organism>
<dbReference type="RefSeq" id="WP_227776776.1">
    <property type="nucleotide sequence ID" value="NZ_BAABKX010000001.1"/>
</dbReference>
<sequence length="58" mass="6746">MEGTQEEELPRRFDDKIILEIEDGSDRERPLIRMCDTRANEAWVSASIDSVISLSEHR</sequence>
<comment type="caution">
    <text evidence="1">The sequence shown here is derived from an EMBL/GenBank/DDBJ whole genome shotgun (WGS) entry which is preliminary data.</text>
</comment>